<comment type="caution">
    <text evidence="1">The sequence shown here is derived from an EMBL/GenBank/DDBJ whole genome shotgun (WGS) entry which is preliminary data.</text>
</comment>
<proteinExistence type="predicted"/>
<organism evidence="1">
    <name type="scientific">Oscillatoriales cyanobacterium SpSt-402</name>
    <dbReference type="NCBI Taxonomy" id="2282168"/>
    <lineage>
        <taxon>Bacteria</taxon>
        <taxon>Bacillati</taxon>
        <taxon>Cyanobacteriota</taxon>
        <taxon>Cyanophyceae</taxon>
        <taxon>Oscillatoriophycideae</taxon>
        <taxon>Oscillatoriales</taxon>
    </lineage>
</organism>
<gene>
    <name evidence="1" type="ORF">ENR47_13365</name>
</gene>
<dbReference type="InterPro" id="IPR041601">
    <property type="entry name" value="FRP"/>
</dbReference>
<evidence type="ECO:0008006" key="2">
    <source>
        <dbReference type="Google" id="ProtNLM"/>
    </source>
</evidence>
<name>A0A832HAF8_9CYAN</name>
<sequence>MMQVSEVTWSQAEDEVAKAAFMRAYERETNALIQEVNEQTGMITELNQVWRLHDFLSARRHEIDGKYDYRYPVLVFVLARLVKEGWLDLHELDGLEPDKLTKVAALTRM</sequence>
<reference evidence="1" key="1">
    <citation type="journal article" date="2020" name="mSystems">
        <title>Genome- and Community-Level Interaction Insights into Carbon Utilization and Element Cycling Functions of Hydrothermarchaeota in Hydrothermal Sediment.</title>
        <authorList>
            <person name="Zhou Z."/>
            <person name="Liu Y."/>
            <person name="Xu W."/>
            <person name="Pan J."/>
            <person name="Luo Z.H."/>
            <person name="Li M."/>
        </authorList>
    </citation>
    <scope>NUCLEOTIDE SEQUENCE [LARGE SCALE GENOMIC DNA]</scope>
    <source>
        <strain evidence="1">SpSt-402</strain>
    </source>
</reference>
<dbReference type="Pfam" id="PF18032">
    <property type="entry name" value="FRP"/>
    <property type="match status" value="1"/>
</dbReference>
<dbReference type="Gene3D" id="6.10.140.1840">
    <property type="match status" value="1"/>
</dbReference>
<dbReference type="AlphaFoldDB" id="A0A832HAF8"/>
<dbReference type="InterPro" id="IPR053747">
    <property type="entry name" value="Fluoresc_Recovery_Reg"/>
</dbReference>
<protein>
    <recommendedName>
        <fullName evidence="2">Fluorescence recovery protein</fullName>
    </recommendedName>
</protein>
<evidence type="ECO:0000313" key="1">
    <source>
        <dbReference type="EMBL" id="HGW95245.1"/>
    </source>
</evidence>
<accession>A0A832HAF8</accession>
<dbReference type="EMBL" id="DSRD01000830">
    <property type="protein sequence ID" value="HGW95245.1"/>
    <property type="molecule type" value="Genomic_DNA"/>
</dbReference>
<dbReference type="GO" id="GO:0042651">
    <property type="term" value="C:thylakoid membrane"/>
    <property type="evidence" value="ECO:0007669"/>
    <property type="project" value="InterPro"/>
</dbReference>